<dbReference type="SUPFAM" id="SSF103473">
    <property type="entry name" value="MFS general substrate transporter"/>
    <property type="match status" value="1"/>
</dbReference>
<feature type="transmembrane region" description="Helical" evidence="7">
    <location>
        <begin position="44"/>
        <end position="67"/>
    </location>
</feature>
<comment type="caution">
    <text evidence="9">The sequence shown here is derived from an EMBL/GenBank/DDBJ whole genome shotgun (WGS) entry which is preliminary data.</text>
</comment>
<feature type="transmembrane region" description="Helical" evidence="7">
    <location>
        <begin position="165"/>
        <end position="188"/>
    </location>
</feature>
<evidence type="ECO:0000256" key="1">
    <source>
        <dbReference type="ARBA" id="ARBA00004651"/>
    </source>
</evidence>
<feature type="transmembrane region" description="Helical" evidence="7">
    <location>
        <begin position="238"/>
        <end position="260"/>
    </location>
</feature>
<proteinExistence type="predicted"/>
<evidence type="ECO:0000313" key="10">
    <source>
        <dbReference type="Proteomes" id="UP000295636"/>
    </source>
</evidence>
<feature type="transmembrane region" description="Helical" evidence="7">
    <location>
        <begin position="363"/>
        <end position="384"/>
    </location>
</feature>
<dbReference type="CDD" id="cd17324">
    <property type="entry name" value="MFS_NepI_like"/>
    <property type="match status" value="1"/>
</dbReference>
<dbReference type="InterPro" id="IPR050189">
    <property type="entry name" value="MFS_Efflux_Transporters"/>
</dbReference>
<sequence length="394" mass="41992">MDKGRLKMNKNLVLYLLAFCVFVMASVEIVVAGILGMIAQDTNVSVGMAGQLVTVYAIVIAAGSPILLSLTSRMERKNLLLLTFFVFVIGNLLAFFSPNFTILMVSRIVQAASAGVFTVVALTVGASIAAPERRGSAIGIIITGASTALVVGVPLGTLIGEYWGWRLVFMCINILALFSIIGIAASVPKMESQESVSLKTQLAVLRDRRIISGLFITFFWVIGYQLLFTYISPFLQEAASLTTTQISAALFICGIFAVIGSRIGGYGADRWGIYRTLLVSLLLHAVSLAALPWVGITFIGAIVILAVWIGSAYMTTPAQQYYLVSLSPNSSGLVLSLNNSVLQLGIAIGAGAGGWVVNQTSVMNLGWIGAISIVIGMFTVFYSFSLKSKSLKEA</sequence>
<keyword evidence="2" id="KW-0813">Transport</keyword>
<evidence type="ECO:0000256" key="6">
    <source>
        <dbReference type="ARBA" id="ARBA00023136"/>
    </source>
</evidence>
<dbReference type="InterPro" id="IPR020846">
    <property type="entry name" value="MFS_dom"/>
</dbReference>
<name>A0A4R5K872_9BACL</name>
<accession>A0A4R5K872</accession>
<dbReference type="OrthoDB" id="337363at2"/>
<evidence type="ECO:0000256" key="4">
    <source>
        <dbReference type="ARBA" id="ARBA00022692"/>
    </source>
</evidence>
<dbReference type="PANTHER" id="PTHR43124">
    <property type="entry name" value="PURINE EFFLUX PUMP PBUE"/>
    <property type="match status" value="1"/>
</dbReference>
<keyword evidence="3" id="KW-1003">Cell membrane</keyword>
<organism evidence="9 10">
    <name type="scientific">Paenibacillus piri</name>
    <dbReference type="NCBI Taxonomy" id="2547395"/>
    <lineage>
        <taxon>Bacteria</taxon>
        <taxon>Bacillati</taxon>
        <taxon>Bacillota</taxon>
        <taxon>Bacilli</taxon>
        <taxon>Bacillales</taxon>
        <taxon>Paenibacillaceae</taxon>
        <taxon>Paenibacillus</taxon>
    </lineage>
</organism>
<dbReference type="GO" id="GO:0005886">
    <property type="term" value="C:plasma membrane"/>
    <property type="evidence" value="ECO:0007669"/>
    <property type="project" value="UniProtKB-SubCell"/>
</dbReference>
<feature type="transmembrane region" description="Helical" evidence="7">
    <location>
        <begin position="272"/>
        <end position="290"/>
    </location>
</feature>
<dbReference type="PANTHER" id="PTHR43124:SF10">
    <property type="entry name" value="PURINE EFFLUX PUMP PBUE"/>
    <property type="match status" value="1"/>
</dbReference>
<gene>
    <name evidence="9" type="ORF">E1757_32915</name>
</gene>
<keyword evidence="4 7" id="KW-0812">Transmembrane</keyword>
<dbReference type="Gene3D" id="1.20.1250.20">
    <property type="entry name" value="MFS general substrate transporter like domains"/>
    <property type="match status" value="1"/>
</dbReference>
<feature type="transmembrane region" description="Helical" evidence="7">
    <location>
        <begin position="79"/>
        <end position="96"/>
    </location>
</feature>
<feature type="transmembrane region" description="Helical" evidence="7">
    <location>
        <begin position="337"/>
        <end position="357"/>
    </location>
</feature>
<feature type="domain" description="Major facilitator superfamily (MFS) profile" evidence="8">
    <location>
        <begin position="13"/>
        <end position="387"/>
    </location>
</feature>
<protein>
    <submittedName>
        <fullName evidence="9">MFS transporter</fullName>
    </submittedName>
</protein>
<feature type="transmembrane region" description="Helical" evidence="7">
    <location>
        <begin position="12"/>
        <end position="38"/>
    </location>
</feature>
<evidence type="ECO:0000256" key="7">
    <source>
        <dbReference type="SAM" id="Phobius"/>
    </source>
</evidence>
<dbReference type="AlphaFoldDB" id="A0A4R5K872"/>
<evidence type="ECO:0000259" key="8">
    <source>
        <dbReference type="PROSITE" id="PS50850"/>
    </source>
</evidence>
<evidence type="ECO:0000256" key="5">
    <source>
        <dbReference type="ARBA" id="ARBA00022989"/>
    </source>
</evidence>
<evidence type="ECO:0000313" key="9">
    <source>
        <dbReference type="EMBL" id="TDF91333.1"/>
    </source>
</evidence>
<dbReference type="InterPro" id="IPR036259">
    <property type="entry name" value="MFS_trans_sf"/>
</dbReference>
<keyword evidence="5 7" id="KW-1133">Transmembrane helix</keyword>
<dbReference type="Pfam" id="PF07690">
    <property type="entry name" value="MFS_1"/>
    <property type="match status" value="1"/>
</dbReference>
<dbReference type="InterPro" id="IPR011701">
    <property type="entry name" value="MFS"/>
</dbReference>
<dbReference type="Proteomes" id="UP000295636">
    <property type="component" value="Unassembled WGS sequence"/>
</dbReference>
<comment type="subcellular location">
    <subcellularLocation>
        <location evidence="1">Cell membrane</location>
        <topology evidence="1">Multi-pass membrane protein</topology>
    </subcellularLocation>
</comment>
<dbReference type="GO" id="GO:0022857">
    <property type="term" value="F:transmembrane transporter activity"/>
    <property type="evidence" value="ECO:0007669"/>
    <property type="project" value="InterPro"/>
</dbReference>
<keyword evidence="10" id="KW-1185">Reference proteome</keyword>
<evidence type="ECO:0000256" key="3">
    <source>
        <dbReference type="ARBA" id="ARBA00022475"/>
    </source>
</evidence>
<keyword evidence="6 7" id="KW-0472">Membrane</keyword>
<dbReference type="PROSITE" id="PS50850">
    <property type="entry name" value="MFS"/>
    <property type="match status" value="1"/>
</dbReference>
<evidence type="ECO:0000256" key="2">
    <source>
        <dbReference type="ARBA" id="ARBA00022448"/>
    </source>
</evidence>
<feature type="transmembrane region" description="Helical" evidence="7">
    <location>
        <begin position="108"/>
        <end position="130"/>
    </location>
</feature>
<feature type="transmembrane region" description="Helical" evidence="7">
    <location>
        <begin position="296"/>
        <end position="316"/>
    </location>
</feature>
<dbReference type="EMBL" id="SMRT01000028">
    <property type="protein sequence ID" value="TDF91333.1"/>
    <property type="molecule type" value="Genomic_DNA"/>
</dbReference>
<feature type="transmembrane region" description="Helical" evidence="7">
    <location>
        <begin position="137"/>
        <end position="159"/>
    </location>
</feature>
<reference evidence="9 10" key="1">
    <citation type="submission" date="2019-03" db="EMBL/GenBank/DDBJ databases">
        <title>This is whole genome sequence of Paenibacillus sp MS74 strain.</title>
        <authorList>
            <person name="Trinh H.N."/>
        </authorList>
    </citation>
    <scope>NUCLEOTIDE SEQUENCE [LARGE SCALE GENOMIC DNA]</scope>
    <source>
        <strain evidence="9 10">MS74</strain>
    </source>
</reference>
<feature type="transmembrane region" description="Helical" evidence="7">
    <location>
        <begin position="209"/>
        <end position="232"/>
    </location>
</feature>